<evidence type="ECO:0000256" key="1">
    <source>
        <dbReference type="SAM" id="MobiDB-lite"/>
    </source>
</evidence>
<feature type="compositionally biased region" description="Basic and acidic residues" evidence="1">
    <location>
        <begin position="58"/>
        <end position="79"/>
    </location>
</feature>
<dbReference type="OrthoDB" id="8952491at2759"/>
<dbReference type="PANTHER" id="PTHR15951:SF2">
    <property type="entry name" value="T-CELL RECEPTOR-ASSOCIATED TRANSMEMBRANE ADAPTER 1"/>
    <property type="match status" value="1"/>
</dbReference>
<sequence length="261" mass="29959">MLLQDATVPLVLLSLALLISVCLNVIFFLRQRSTFCKNTCCHTNASERDFLSQVQRQYDSDVNHREEQESPRNHHERQENPIYGNINTDRRGSAEDCYEMMTLQRTRESTKPSESDLNYASLNLKMAKKRKKHRHTQGQAQGRNKHQDQKPDHGTPPVNSFLELDADVDAHLPPRDISTMISYNSIYLNSQQIAQEAVELERERTMNMGMDILGWEGINQCDDDEGRRWEEGQHSEERKDDGSDGNACVLHIEAETSADAE</sequence>
<gene>
    <name evidence="4" type="primary">TRAT1</name>
    <name evidence="3" type="ORF">G4P62_011399</name>
</gene>
<organism evidence="4">
    <name type="scientific">Nothobranchius furzeri</name>
    <name type="common">Turquoise killifish</name>
    <dbReference type="NCBI Taxonomy" id="105023"/>
    <lineage>
        <taxon>Eukaryota</taxon>
        <taxon>Metazoa</taxon>
        <taxon>Chordata</taxon>
        <taxon>Craniata</taxon>
        <taxon>Vertebrata</taxon>
        <taxon>Euteleostomi</taxon>
        <taxon>Actinopterygii</taxon>
        <taxon>Neopterygii</taxon>
        <taxon>Teleostei</taxon>
        <taxon>Neoteleostei</taxon>
        <taxon>Acanthomorphata</taxon>
        <taxon>Ovalentaria</taxon>
        <taxon>Atherinomorphae</taxon>
        <taxon>Cyprinodontiformes</taxon>
        <taxon>Nothobranchiidae</taxon>
        <taxon>Nothobranchius</taxon>
    </lineage>
</organism>
<dbReference type="OMA" id="RERTMNM"/>
<name>A0A1A7ZAX0_NOTFU</name>
<feature type="transmembrane region" description="Helical" evidence="2">
    <location>
        <begin position="6"/>
        <end position="29"/>
    </location>
</feature>
<dbReference type="GO" id="GO:0042101">
    <property type="term" value="C:T cell receptor complex"/>
    <property type="evidence" value="ECO:0007669"/>
    <property type="project" value="TreeGrafter"/>
</dbReference>
<dbReference type="GO" id="GO:0050862">
    <property type="term" value="P:positive regulation of T cell receptor signaling pathway"/>
    <property type="evidence" value="ECO:0007669"/>
    <property type="project" value="TreeGrafter"/>
</dbReference>
<feature type="region of interest" description="Disordered" evidence="1">
    <location>
        <begin position="58"/>
        <end position="90"/>
    </location>
</feature>
<feature type="region of interest" description="Disordered" evidence="1">
    <location>
        <begin position="217"/>
        <end position="261"/>
    </location>
</feature>
<dbReference type="EMBL" id="HADY01001472">
    <property type="protein sequence ID" value="SBP39957.1"/>
    <property type="molecule type" value="Transcribed_RNA"/>
</dbReference>
<reference evidence="3" key="3">
    <citation type="submission" date="2020-03" db="EMBL/GenBank/DDBJ databases">
        <title>Intra-Species Differences in Population Size shape Life History and Genome Evolution.</title>
        <authorList>
            <person name="Willemsen D."/>
            <person name="Cui R."/>
            <person name="Valenzano D.R."/>
        </authorList>
    </citation>
    <scope>NUCLEOTIDE SEQUENCE</scope>
    <source>
        <strain evidence="3">GRZ</strain>
        <tissue evidence="3">Whole</tissue>
    </source>
</reference>
<dbReference type="KEGG" id="nfu:107386967"/>
<dbReference type="EMBL" id="JAAVVJ010000015">
    <property type="protein sequence ID" value="KAF7206517.1"/>
    <property type="molecule type" value="Genomic_DNA"/>
</dbReference>
<dbReference type="InterPro" id="IPR020399">
    <property type="entry name" value="T-cell_rcpt-assoc_TM_adapter-1"/>
</dbReference>
<dbReference type="GeneID" id="107386967"/>
<dbReference type="PANTHER" id="PTHR15951">
    <property type="entry name" value="T-CELL RECEPTOR-ASSOCIATED TRANSMEMBRANE ADAPTER 1"/>
    <property type="match status" value="1"/>
</dbReference>
<accession>A0A1A7ZAX0</accession>
<keyword evidence="2" id="KW-1133">Transmembrane helix</keyword>
<evidence type="ECO:0000256" key="2">
    <source>
        <dbReference type="SAM" id="Phobius"/>
    </source>
</evidence>
<reference evidence="4" key="2">
    <citation type="submission" date="2016-06" db="EMBL/GenBank/DDBJ databases">
        <title>The genome of a short-lived fish provides insights into sex chromosome evolution and the genetic control of aging.</title>
        <authorList>
            <person name="Reichwald K."/>
            <person name="Felder M."/>
            <person name="Petzold A."/>
            <person name="Koch P."/>
            <person name="Groth M."/>
            <person name="Platzer M."/>
        </authorList>
    </citation>
    <scope>NUCLEOTIDE SEQUENCE</scope>
    <source>
        <tissue evidence="4">Brain</tissue>
    </source>
</reference>
<reference evidence="4" key="1">
    <citation type="submission" date="2016-05" db="EMBL/GenBank/DDBJ databases">
        <authorList>
            <person name="Lavstsen T."/>
            <person name="Jespersen J.S."/>
        </authorList>
    </citation>
    <scope>NUCLEOTIDE SEQUENCE</scope>
    <source>
        <tissue evidence="4">Brain</tissue>
    </source>
</reference>
<proteinExistence type="predicted"/>
<protein>
    <submittedName>
        <fullName evidence="3">LOC107386967-like protein</fullName>
    </submittedName>
</protein>
<feature type="region of interest" description="Disordered" evidence="1">
    <location>
        <begin position="128"/>
        <end position="159"/>
    </location>
</feature>
<evidence type="ECO:0000313" key="4">
    <source>
        <dbReference type="EMBL" id="SBP39957.1"/>
    </source>
</evidence>
<keyword evidence="2" id="KW-0472">Membrane</keyword>
<dbReference type="GO" id="GO:0001920">
    <property type="term" value="P:negative regulation of receptor recycling"/>
    <property type="evidence" value="ECO:0007669"/>
    <property type="project" value="TreeGrafter"/>
</dbReference>
<dbReference type="Proteomes" id="UP000822369">
    <property type="component" value="Chromosome 15"/>
</dbReference>
<keyword evidence="2" id="KW-0812">Transmembrane</keyword>
<feature type="compositionally biased region" description="Basic and acidic residues" evidence="1">
    <location>
        <begin position="225"/>
        <end position="242"/>
    </location>
</feature>
<evidence type="ECO:0000313" key="3">
    <source>
        <dbReference type="EMBL" id="KAF7206517.1"/>
    </source>
</evidence>
<dbReference type="AlphaFoldDB" id="A0A1A7ZAX0"/>